<feature type="region of interest" description="Disordered" evidence="12">
    <location>
        <begin position="17"/>
        <end position="40"/>
    </location>
</feature>
<dbReference type="GeneID" id="115659580"/>
<reference evidence="14" key="3">
    <citation type="submission" date="2025-09" db="UniProtKB">
        <authorList>
            <consortium name="Ensembl"/>
        </authorList>
    </citation>
    <scope>IDENTIFICATION</scope>
</reference>
<sequence>MFGDLFEENFSFVSNNQCGKGKKSKSKDTEPPAPREFTKLSGIKNQGGTCYLNSLLQTLHFTPEFREALFSLGPEELGSLEDINKPDVKVRIIPLQLQRLFAQLLLLDQQAASTTDLTESFGWNSNEEMRQHDVQELNRILFSALETSLVGTSGHDLINRLYHGTVVNQIVCKECKNVSERQEDFLDLTVAVKDVSGLEEALWNMYVEEEYFENDNLYRCGTCNKLVEAAKTHLEDLEYMYELFSVIIHKGGCYGGHYHVYIKDVDALGNWQLQEEESKLMTEEKVQKDTENIKEMENPLTILKGIISEEESKQIPVDQLGQKLLEKKGMSWNKKYRKQYGPIRKYLQNHSQIFQLSPDDNKVSLKEMYDQLQFGSDCRGQVLQSPSQNSDVQWTSESLCTVLKDSTSGSHWFDLNDSKVQPIKEKDIEKQFQGKESAYMLFYRKSQLKRPSEAQANPRYRVPGHLLNEMDAANIELRKRRVDSDSADNNIDLRLHLGSHYKLYNGALHPSLSWKESVLDLTIDKRKTLGDLRQSIFQLLEFWEGDMILSTAKSLPAGLHVYQTLDGDEMTLGGTGLADGADVFVWNGKEVGGMEVLPGLDHEPVLLNVLRLAGYNEGGKGQHFIESQHVVPCNAELSTLWKALASPGGIILMNISGSDKEVENWKVIPEEDMKKTVRIVGLTDGSSILVLDSHDQSLVNVASGNLTAFMHDISWLQVKNFCQLEAEEKQVKITATVETVMSDIKIKAIQELRLGEELVDDSCLRPINGNGKLLSPVPEDYTVKEAELKMGSLLGLCHGKAPNSTQLFLYFVIGSDLQGTPEMEIVVEETASVRECLNLMLEKSGLPGENWHLRRLDWCYEAGEALSEEGARLRELNVCSGDTLVITEGKLPPKGFLKVPIWWYKPLIHFGQQESTQDQVNCMTCMMGALQVSPAGDSPAYVQSDIRLCYAGDVEISGEAFLEDLKIQAMTLPFFQELSVPSPEFLRAWTLESKRPGKLLRNNQQQLNEYKLGGRTEICIEPLQKEENLGPSDLLLRVQMGIPGERDYYHSVDLVWDTSKECTAWALRHKLAAHYSLPVEKIEIAKYFPEKFEWMTISSWTQQISKRKRKKKQESLQSAPFHLKDGDIIGVKNLLLEEGKDFSTVRDDIGKETQRQLAMEKKKSRQAQRLQNDVLSEGKVATKHRKPEVALSINVGIFR</sequence>
<dbReference type="InterPro" id="IPR050164">
    <property type="entry name" value="Peptidase_C19"/>
</dbReference>
<dbReference type="OrthoDB" id="289038at2759"/>
<proteinExistence type="inferred from homology"/>
<keyword evidence="6" id="KW-0378">Hydrolase</keyword>
<dbReference type="Ensembl" id="ENSGEVT00005024719.1">
    <property type="protein sequence ID" value="ENSGEVP00005023510.1"/>
    <property type="gene ID" value="ENSGEVG00005016667.1"/>
</dbReference>
<comment type="similarity">
    <text evidence="2">Belongs to the peptidase C19 family.</text>
</comment>
<dbReference type="InterPro" id="IPR001394">
    <property type="entry name" value="Peptidase_C19_UCH"/>
</dbReference>
<dbReference type="InterPro" id="IPR038765">
    <property type="entry name" value="Papain-like_cys_pep_sf"/>
</dbReference>
<dbReference type="Pfam" id="PF25822">
    <property type="entry name" value="UBL_USP40"/>
    <property type="match status" value="1"/>
</dbReference>
<keyword evidence="5" id="KW-0833">Ubl conjugation pathway</keyword>
<evidence type="ECO:0000256" key="9">
    <source>
        <dbReference type="ARBA" id="ARBA00075197"/>
    </source>
</evidence>
<dbReference type="PROSITE" id="PS00973">
    <property type="entry name" value="USP_2"/>
    <property type="match status" value="1"/>
</dbReference>
<evidence type="ECO:0000313" key="14">
    <source>
        <dbReference type="Ensembl" id="ENSGEVP00005023510.1"/>
    </source>
</evidence>
<keyword evidence="15" id="KW-1185">Reference proteome</keyword>
<dbReference type="Gene3D" id="3.90.70.10">
    <property type="entry name" value="Cysteine proteinases"/>
    <property type="match status" value="3"/>
</dbReference>
<dbReference type="GO" id="GO:0016579">
    <property type="term" value="P:protein deubiquitination"/>
    <property type="evidence" value="ECO:0007669"/>
    <property type="project" value="InterPro"/>
</dbReference>
<dbReference type="InterPro" id="IPR018200">
    <property type="entry name" value="USP_CS"/>
</dbReference>
<dbReference type="EC" id="3.4.19.12" evidence="3"/>
<evidence type="ECO:0000256" key="11">
    <source>
        <dbReference type="ARBA" id="ARBA00082203"/>
    </source>
</evidence>
<dbReference type="Proteomes" id="UP000694390">
    <property type="component" value="Chromosome 11"/>
</dbReference>
<feature type="domain" description="USP" evidence="13">
    <location>
        <begin position="41"/>
        <end position="446"/>
    </location>
</feature>
<gene>
    <name evidence="14" type="primary">USP40</name>
</gene>
<dbReference type="InterPro" id="IPR057763">
    <property type="entry name" value="UBL_USP40"/>
</dbReference>
<evidence type="ECO:0000256" key="7">
    <source>
        <dbReference type="ARBA" id="ARBA00022807"/>
    </source>
</evidence>
<evidence type="ECO:0000256" key="4">
    <source>
        <dbReference type="ARBA" id="ARBA00022670"/>
    </source>
</evidence>
<dbReference type="GO" id="GO:0005634">
    <property type="term" value="C:nucleus"/>
    <property type="evidence" value="ECO:0007669"/>
    <property type="project" value="TreeGrafter"/>
</dbReference>
<evidence type="ECO:0000256" key="2">
    <source>
        <dbReference type="ARBA" id="ARBA00009085"/>
    </source>
</evidence>
<reference evidence="14" key="1">
    <citation type="submission" date="2019-06" db="EMBL/GenBank/DDBJ databases">
        <title>G10K-VGP Goodes thornscrub tortoise genome, primary haplotype.</title>
        <authorList>
            <person name="Murphy B."/>
            <person name="Edwards T."/>
            <person name="Rhie A."/>
            <person name="Koren S."/>
            <person name="Phillippy A."/>
            <person name="Fedrigo O."/>
            <person name="Haase B."/>
            <person name="Mountcastle J."/>
            <person name="Lewin H."/>
            <person name="Damas J."/>
            <person name="Howe K."/>
            <person name="Formenti G."/>
            <person name="Myers G."/>
            <person name="Durbin R."/>
            <person name="Jarvis E.D."/>
        </authorList>
    </citation>
    <scope>NUCLEOTIDE SEQUENCE [LARGE SCALE GENOMIC DNA]</scope>
</reference>
<dbReference type="CTD" id="55230"/>
<dbReference type="GO" id="GO:0004843">
    <property type="term" value="F:cysteine-type deubiquitinase activity"/>
    <property type="evidence" value="ECO:0007669"/>
    <property type="project" value="UniProtKB-EC"/>
</dbReference>
<dbReference type="RefSeq" id="XP_030435792.1">
    <property type="nucleotide sequence ID" value="XM_030579932.1"/>
</dbReference>
<reference evidence="14" key="2">
    <citation type="submission" date="2025-08" db="UniProtKB">
        <authorList>
            <consortium name="Ensembl"/>
        </authorList>
    </citation>
    <scope>IDENTIFICATION</scope>
</reference>
<evidence type="ECO:0000259" key="13">
    <source>
        <dbReference type="PROSITE" id="PS50235"/>
    </source>
</evidence>
<evidence type="ECO:0000256" key="10">
    <source>
        <dbReference type="ARBA" id="ARBA00078954"/>
    </source>
</evidence>
<evidence type="ECO:0000256" key="6">
    <source>
        <dbReference type="ARBA" id="ARBA00022801"/>
    </source>
</evidence>
<comment type="catalytic activity">
    <reaction evidence="1">
        <text>Thiol-dependent hydrolysis of ester, thioester, amide, peptide and isopeptide bonds formed by the C-terminal Gly of ubiquitin (a 76-residue protein attached to proteins as an intracellular targeting signal).</text>
        <dbReference type="EC" id="3.4.19.12"/>
    </reaction>
</comment>
<evidence type="ECO:0000256" key="8">
    <source>
        <dbReference type="ARBA" id="ARBA00071622"/>
    </source>
</evidence>
<dbReference type="SUPFAM" id="SSF54001">
    <property type="entry name" value="Cysteine proteinases"/>
    <property type="match status" value="1"/>
</dbReference>
<protein>
    <recommendedName>
        <fullName evidence="8">Ubiquitin carboxyl-terminal hydrolase 40</fullName>
        <ecNumber evidence="3">3.4.19.12</ecNumber>
    </recommendedName>
    <alternativeName>
        <fullName evidence="11">Deubiquitinating enzyme 40</fullName>
    </alternativeName>
    <alternativeName>
        <fullName evidence="9">Ubiquitin thioesterase 40</fullName>
    </alternativeName>
    <alternativeName>
        <fullName evidence="10">Ubiquitin-specific-processing protease 40</fullName>
    </alternativeName>
</protein>
<evidence type="ECO:0000256" key="3">
    <source>
        <dbReference type="ARBA" id="ARBA00012759"/>
    </source>
</evidence>
<dbReference type="PANTHER" id="PTHR24006:SF842">
    <property type="entry name" value="UBIQUITIN CARBOXYL-TERMINAL HYDROLASE 40"/>
    <property type="match status" value="1"/>
</dbReference>
<accession>A0A8C4YCS1</accession>
<dbReference type="FunFam" id="3.90.70.10:FF:000043">
    <property type="entry name" value="Ubiquitin carboxyl-terminal hydrolase 40"/>
    <property type="match status" value="1"/>
</dbReference>
<evidence type="ECO:0000256" key="12">
    <source>
        <dbReference type="SAM" id="MobiDB-lite"/>
    </source>
</evidence>
<evidence type="ECO:0000313" key="15">
    <source>
        <dbReference type="Proteomes" id="UP000694390"/>
    </source>
</evidence>
<name>A0A8C4YCS1_9SAUR</name>
<keyword evidence="7" id="KW-0788">Thiol protease</keyword>
<dbReference type="InterPro" id="IPR028889">
    <property type="entry name" value="USP"/>
</dbReference>
<dbReference type="PANTHER" id="PTHR24006">
    <property type="entry name" value="UBIQUITIN CARBOXYL-TERMINAL HYDROLASE"/>
    <property type="match status" value="1"/>
</dbReference>
<dbReference type="AlphaFoldDB" id="A0A8C4YCS1"/>
<dbReference type="GO" id="GO:0005829">
    <property type="term" value="C:cytosol"/>
    <property type="evidence" value="ECO:0007669"/>
    <property type="project" value="TreeGrafter"/>
</dbReference>
<evidence type="ECO:0000256" key="1">
    <source>
        <dbReference type="ARBA" id="ARBA00000707"/>
    </source>
</evidence>
<organism evidence="14 15">
    <name type="scientific">Gopherus evgoodei</name>
    <name type="common">Goodes thornscrub tortoise</name>
    <dbReference type="NCBI Taxonomy" id="1825980"/>
    <lineage>
        <taxon>Eukaryota</taxon>
        <taxon>Metazoa</taxon>
        <taxon>Chordata</taxon>
        <taxon>Craniata</taxon>
        <taxon>Vertebrata</taxon>
        <taxon>Euteleostomi</taxon>
        <taxon>Archelosauria</taxon>
        <taxon>Testudinata</taxon>
        <taxon>Testudines</taxon>
        <taxon>Cryptodira</taxon>
        <taxon>Durocryptodira</taxon>
        <taxon>Testudinoidea</taxon>
        <taxon>Testudinidae</taxon>
        <taxon>Gopherus</taxon>
    </lineage>
</organism>
<dbReference type="GO" id="GO:0006508">
    <property type="term" value="P:proteolysis"/>
    <property type="evidence" value="ECO:0007669"/>
    <property type="project" value="UniProtKB-KW"/>
</dbReference>
<keyword evidence="4" id="KW-0645">Protease</keyword>
<dbReference type="FunFam" id="3.90.70.10:FF:000101">
    <property type="entry name" value="Ubiquitin specific peptidase 40"/>
    <property type="match status" value="1"/>
</dbReference>
<evidence type="ECO:0000256" key="5">
    <source>
        <dbReference type="ARBA" id="ARBA00022786"/>
    </source>
</evidence>
<dbReference type="GeneTree" id="ENSGT00940000157267"/>
<dbReference type="PROSITE" id="PS00972">
    <property type="entry name" value="USP_1"/>
    <property type="match status" value="1"/>
</dbReference>
<dbReference type="Pfam" id="PF00443">
    <property type="entry name" value="UCH"/>
    <property type="match status" value="1"/>
</dbReference>
<dbReference type="PROSITE" id="PS50235">
    <property type="entry name" value="USP_3"/>
    <property type="match status" value="1"/>
</dbReference>